<name>A0A5N6PYR4_9ASTR</name>
<organism evidence="1 2">
    <name type="scientific">Mikania micrantha</name>
    <name type="common">bitter vine</name>
    <dbReference type="NCBI Taxonomy" id="192012"/>
    <lineage>
        <taxon>Eukaryota</taxon>
        <taxon>Viridiplantae</taxon>
        <taxon>Streptophyta</taxon>
        <taxon>Embryophyta</taxon>
        <taxon>Tracheophyta</taxon>
        <taxon>Spermatophyta</taxon>
        <taxon>Magnoliopsida</taxon>
        <taxon>eudicotyledons</taxon>
        <taxon>Gunneridae</taxon>
        <taxon>Pentapetalae</taxon>
        <taxon>asterids</taxon>
        <taxon>campanulids</taxon>
        <taxon>Asterales</taxon>
        <taxon>Asteraceae</taxon>
        <taxon>Asteroideae</taxon>
        <taxon>Heliantheae alliance</taxon>
        <taxon>Eupatorieae</taxon>
        <taxon>Mikania</taxon>
    </lineage>
</organism>
<evidence type="ECO:0000313" key="1">
    <source>
        <dbReference type="EMBL" id="KAD7477037.1"/>
    </source>
</evidence>
<evidence type="ECO:0000313" key="2">
    <source>
        <dbReference type="Proteomes" id="UP000326396"/>
    </source>
</evidence>
<keyword evidence="2" id="KW-1185">Reference proteome</keyword>
<reference evidence="1 2" key="1">
    <citation type="submission" date="2019-05" db="EMBL/GenBank/DDBJ databases">
        <title>Mikania micrantha, genome provides insights into the molecular mechanism of rapid growth.</title>
        <authorList>
            <person name="Liu B."/>
        </authorList>
    </citation>
    <scope>NUCLEOTIDE SEQUENCE [LARGE SCALE GENOMIC DNA]</scope>
    <source>
        <strain evidence="1">NLD-2019</strain>
        <tissue evidence="1">Leaf</tissue>
    </source>
</reference>
<dbReference type="EMBL" id="SZYD01000001">
    <property type="protein sequence ID" value="KAD7477037.1"/>
    <property type="molecule type" value="Genomic_DNA"/>
</dbReference>
<sequence>MDPAVDALATLITEELMAVLPGIITRIRNSEEFAKIFPLLSTEQKESEKGEASKKRKRCRPDKLRDLVFYTEAIPLCQVAVASESEDRKHYAGKFPLDASCAPRSEQVLGASNRRVLGPRQEYSGNTQEVLGLGTIPWSEYSESPISMSRPKVAALAQQCSPQDPLDY</sequence>
<gene>
    <name evidence="1" type="ORF">E3N88_00173</name>
</gene>
<dbReference type="AlphaFoldDB" id="A0A5N6PYR4"/>
<dbReference type="Proteomes" id="UP000326396">
    <property type="component" value="Linkage Group LG1"/>
</dbReference>
<accession>A0A5N6PYR4</accession>
<protein>
    <submittedName>
        <fullName evidence="1">Uncharacterized protein</fullName>
    </submittedName>
</protein>
<comment type="caution">
    <text evidence="1">The sequence shown here is derived from an EMBL/GenBank/DDBJ whole genome shotgun (WGS) entry which is preliminary data.</text>
</comment>
<proteinExistence type="predicted"/>